<dbReference type="InterPro" id="IPR001763">
    <property type="entry name" value="Rhodanese-like_dom"/>
</dbReference>
<dbReference type="Gene3D" id="3.40.250.10">
    <property type="entry name" value="Rhodanese-like domain"/>
    <property type="match status" value="2"/>
</dbReference>
<feature type="domain" description="Rhodanese" evidence="3">
    <location>
        <begin position="53"/>
        <end position="166"/>
    </location>
</feature>
<name>A0A1I8AIM4_9BILA</name>
<dbReference type="Pfam" id="PF00581">
    <property type="entry name" value="Rhodanese"/>
    <property type="match status" value="1"/>
</dbReference>
<sequence length="329" mass="37075">MSLSRVINAKTLADLVRRGVINNEGVRLFDCAFVTAPPPKPDPIEFRQKLYGNFEKIVSLDSPQRRDFLSARIPGAVHANLDAVLFPGKYQRFEMYPPELFEKYIQMLGLNKDEHIILYARGRIGGMLHAYKMAWLLKSYGHSPDKMSILNGGFDYWRKQGYEVDASPNPYEPEKGNWKSADNTSINITFDEMEAKDSDGKAIWDKSMEYNLLDTRVREQYEGISEAFVKDYAQKGLKGHFVPGTICLPTQEMVTSEGLLKSDEELKKMAKEAGFVEGKPIITVCILGFQAAMASMVLENVYGVGTKMFNGSMTEVIARNPSRITGRVN</sequence>
<protein>
    <submittedName>
        <fullName evidence="5">Rhodanese domain-containing protein</fullName>
    </submittedName>
</protein>
<evidence type="ECO:0000256" key="2">
    <source>
        <dbReference type="ARBA" id="ARBA00022737"/>
    </source>
</evidence>
<evidence type="ECO:0000313" key="4">
    <source>
        <dbReference type="Proteomes" id="UP000095287"/>
    </source>
</evidence>
<dbReference type="InterPro" id="IPR036873">
    <property type="entry name" value="Rhodanese-like_dom_sf"/>
</dbReference>
<dbReference type="SMART" id="SM00450">
    <property type="entry name" value="RHOD"/>
    <property type="match status" value="2"/>
</dbReference>
<dbReference type="CDD" id="cd01448">
    <property type="entry name" value="TST_Repeat_1"/>
    <property type="match status" value="1"/>
</dbReference>
<dbReference type="PANTHER" id="PTHR11364:SF7">
    <property type="entry name" value="THIOSULFATE SULFURTRANSFERASE MPST-1-RELATED"/>
    <property type="match status" value="1"/>
</dbReference>
<organism evidence="4 5">
    <name type="scientific">Steinernema glaseri</name>
    <dbReference type="NCBI Taxonomy" id="37863"/>
    <lineage>
        <taxon>Eukaryota</taxon>
        <taxon>Metazoa</taxon>
        <taxon>Ecdysozoa</taxon>
        <taxon>Nematoda</taxon>
        <taxon>Chromadorea</taxon>
        <taxon>Rhabditida</taxon>
        <taxon>Tylenchina</taxon>
        <taxon>Panagrolaimomorpha</taxon>
        <taxon>Strongyloidoidea</taxon>
        <taxon>Steinernematidae</taxon>
        <taxon>Steinernema</taxon>
    </lineage>
</organism>
<dbReference type="Proteomes" id="UP000095287">
    <property type="component" value="Unplaced"/>
</dbReference>
<reference evidence="5" key="1">
    <citation type="submission" date="2016-11" db="UniProtKB">
        <authorList>
            <consortium name="WormBaseParasite"/>
        </authorList>
    </citation>
    <scope>IDENTIFICATION</scope>
</reference>
<keyword evidence="1" id="KW-0808">Transferase</keyword>
<accession>A0A1I8AIM4</accession>
<dbReference type="PANTHER" id="PTHR11364">
    <property type="entry name" value="THIOSULFATE SULFERTANSFERASE"/>
    <property type="match status" value="1"/>
</dbReference>
<dbReference type="GO" id="GO:0005739">
    <property type="term" value="C:mitochondrion"/>
    <property type="evidence" value="ECO:0007669"/>
    <property type="project" value="TreeGrafter"/>
</dbReference>
<evidence type="ECO:0000259" key="3">
    <source>
        <dbReference type="PROSITE" id="PS50206"/>
    </source>
</evidence>
<proteinExistence type="predicted"/>
<dbReference type="PROSITE" id="PS50206">
    <property type="entry name" value="RHODANESE_3"/>
    <property type="match status" value="2"/>
</dbReference>
<keyword evidence="2" id="KW-0677">Repeat</keyword>
<dbReference type="SUPFAM" id="SSF52821">
    <property type="entry name" value="Rhodanese/Cell cycle control phosphatase"/>
    <property type="match status" value="2"/>
</dbReference>
<dbReference type="WBParaSite" id="L893_g6172.t1">
    <property type="protein sequence ID" value="L893_g6172.t1"/>
    <property type="gene ID" value="L893_g6172"/>
</dbReference>
<evidence type="ECO:0000313" key="5">
    <source>
        <dbReference type="WBParaSite" id="L893_g6172.t1"/>
    </source>
</evidence>
<dbReference type="InterPro" id="IPR045078">
    <property type="entry name" value="TST/MPST-like"/>
</dbReference>
<evidence type="ECO:0000256" key="1">
    <source>
        <dbReference type="ARBA" id="ARBA00022679"/>
    </source>
</evidence>
<dbReference type="GO" id="GO:0004792">
    <property type="term" value="F:thiosulfate-cyanide sulfurtransferase activity"/>
    <property type="evidence" value="ECO:0007669"/>
    <property type="project" value="TreeGrafter"/>
</dbReference>
<dbReference type="AlphaFoldDB" id="A0A1I8AIM4"/>
<keyword evidence="4" id="KW-1185">Reference proteome</keyword>
<feature type="domain" description="Rhodanese" evidence="3">
    <location>
        <begin position="206"/>
        <end position="325"/>
    </location>
</feature>